<gene>
    <name evidence="2" type="ORF">PP2015_2556</name>
</gene>
<sequence length="111" mass="12325">MKKFMLLFFCTVSFSSQAAATWHSGKVRTVYPISSGGFIITFDNDHPSCQNPSNPKYYHVVEGKNGVTKDAVKNFLSVALSAGAMQKKLTINFDCSDKGCYINRLNINFQS</sequence>
<name>A0A0S2K426_9GAMM</name>
<dbReference type="OrthoDB" id="9800549at2"/>
<dbReference type="EMBL" id="CP013187">
    <property type="protein sequence ID" value="ALO43046.1"/>
    <property type="molecule type" value="Genomic_DNA"/>
</dbReference>
<keyword evidence="3" id="KW-1185">Reference proteome</keyword>
<dbReference type="KEGG" id="pphe:PP2015_2556"/>
<accession>A0A0S2K426</accession>
<evidence type="ECO:0000313" key="2">
    <source>
        <dbReference type="EMBL" id="ALO43046.1"/>
    </source>
</evidence>
<dbReference type="PATRIC" id="fig|161398.10.peg.2611"/>
<dbReference type="Proteomes" id="UP000061457">
    <property type="component" value="Chromosome I"/>
</dbReference>
<organism evidence="2 3">
    <name type="scientific">Pseudoalteromonas phenolica</name>
    <dbReference type="NCBI Taxonomy" id="161398"/>
    <lineage>
        <taxon>Bacteria</taxon>
        <taxon>Pseudomonadati</taxon>
        <taxon>Pseudomonadota</taxon>
        <taxon>Gammaproteobacteria</taxon>
        <taxon>Alteromonadales</taxon>
        <taxon>Pseudoalteromonadaceae</taxon>
        <taxon>Pseudoalteromonas</taxon>
    </lineage>
</organism>
<proteinExistence type="predicted"/>
<keyword evidence="1" id="KW-0732">Signal</keyword>
<reference evidence="2 3" key="1">
    <citation type="submission" date="2015-11" db="EMBL/GenBank/DDBJ databases">
        <authorList>
            <person name="Zhang Y."/>
            <person name="Guo Z."/>
        </authorList>
    </citation>
    <scope>NUCLEOTIDE SEQUENCE [LARGE SCALE GENOMIC DNA]</scope>
    <source>
        <strain evidence="2 3">KCTC 12086</strain>
    </source>
</reference>
<evidence type="ECO:0000313" key="3">
    <source>
        <dbReference type="Proteomes" id="UP000061457"/>
    </source>
</evidence>
<dbReference type="AlphaFoldDB" id="A0A0S2K426"/>
<feature type="signal peptide" evidence="1">
    <location>
        <begin position="1"/>
        <end position="18"/>
    </location>
</feature>
<evidence type="ECO:0000256" key="1">
    <source>
        <dbReference type="SAM" id="SignalP"/>
    </source>
</evidence>
<feature type="chain" id="PRO_5006601018" evidence="1">
    <location>
        <begin position="19"/>
        <end position="111"/>
    </location>
</feature>
<protein>
    <submittedName>
        <fullName evidence="2">Uncharacterized protein</fullName>
    </submittedName>
</protein>
<dbReference type="RefSeq" id="WP_058030734.1">
    <property type="nucleotide sequence ID" value="NZ_CP013187.1"/>
</dbReference>